<dbReference type="PRINTS" id="PR00153">
    <property type="entry name" value="CSAPPISMRASE"/>
</dbReference>
<protein>
    <recommendedName>
        <fullName evidence="16">RING-type E3 ubiquitin transferase</fullName>
    </recommendedName>
</protein>
<dbReference type="AlphaFoldDB" id="A0ABD3MY42"/>
<feature type="domain" description="PPIase cyclophilin-type" evidence="12">
    <location>
        <begin position="325"/>
        <end position="473"/>
    </location>
</feature>
<comment type="catalytic activity">
    <reaction evidence="1">
        <text>S-ubiquitinyl-[E2 ubiquitin-conjugating enzyme]-L-cysteine + [acceptor protein]-L-lysine = [E2 ubiquitin-conjugating enzyme]-L-cysteine + N(6)-ubiquitinyl-[acceptor protein]-L-lysine.</text>
        <dbReference type="EC" id="2.3.2.27"/>
    </reaction>
</comment>
<feature type="region of interest" description="Disordered" evidence="11">
    <location>
        <begin position="1"/>
        <end position="26"/>
    </location>
</feature>
<name>A0ABD3MY42_9STRA</name>
<dbReference type="GO" id="GO:0005634">
    <property type="term" value="C:nucleus"/>
    <property type="evidence" value="ECO:0007669"/>
    <property type="project" value="UniProtKB-SubCell"/>
</dbReference>
<dbReference type="InterPro" id="IPR044666">
    <property type="entry name" value="Cyclophilin_A-like"/>
</dbReference>
<evidence type="ECO:0000259" key="12">
    <source>
        <dbReference type="PROSITE" id="PS50072"/>
    </source>
</evidence>
<dbReference type="FunFam" id="2.40.100.10:FF:000014">
    <property type="entry name" value="Peptidyl-prolyl cis-trans isomerase cyp65"/>
    <property type="match status" value="1"/>
</dbReference>
<evidence type="ECO:0000259" key="13">
    <source>
        <dbReference type="PROSITE" id="PS51698"/>
    </source>
</evidence>
<dbReference type="InterPro" id="IPR020892">
    <property type="entry name" value="Cyclophilin-type_PPIase_CS"/>
</dbReference>
<evidence type="ECO:0000256" key="1">
    <source>
        <dbReference type="ARBA" id="ARBA00000900"/>
    </source>
</evidence>
<evidence type="ECO:0000256" key="8">
    <source>
        <dbReference type="ARBA" id="ARBA00023110"/>
    </source>
</evidence>
<comment type="catalytic activity">
    <reaction evidence="2">
        <text>[protein]-peptidylproline (omega=180) = [protein]-peptidylproline (omega=0)</text>
        <dbReference type="Rhea" id="RHEA:16237"/>
        <dbReference type="Rhea" id="RHEA-COMP:10747"/>
        <dbReference type="Rhea" id="RHEA-COMP:10748"/>
        <dbReference type="ChEBI" id="CHEBI:83833"/>
        <dbReference type="ChEBI" id="CHEBI:83834"/>
        <dbReference type="EC" id="5.2.1.8"/>
    </reaction>
</comment>
<evidence type="ECO:0000313" key="15">
    <source>
        <dbReference type="Proteomes" id="UP001530293"/>
    </source>
</evidence>
<dbReference type="PROSITE" id="PS00170">
    <property type="entry name" value="CSA_PPIASE_1"/>
    <property type="match status" value="1"/>
</dbReference>
<dbReference type="PROSITE" id="PS50072">
    <property type="entry name" value="CSA_PPIASE_2"/>
    <property type="match status" value="1"/>
</dbReference>
<gene>
    <name evidence="14" type="ORF">ACHAWU_006906</name>
</gene>
<dbReference type="PROSITE" id="PS51698">
    <property type="entry name" value="U_BOX"/>
    <property type="match status" value="1"/>
</dbReference>
<organism evidence="14 15">
    <name type="scientific">Discostella pseudostelligera</name>
    <dbReference type="NCBI Taxonomy" id="259834"/>
    <lineage>
        <taxon>Eukaryota</taxon>
        <taxon>Sar</taxon>
        <taxon>Stramenopiles</taxon>
        <taxon>Ochrophyta</taxon>
        <taxon>Bacillariophyta</taxon>
        <taxon>Coscinodiscophyceae</taxon>
        <taxon>Thalassiosirophycidae</taxon>
        <taxon>Stephanodiscales</taxon>
        <taxon>Stephanodiscaceae</taxon>
        <taxon>Discostella</taxon>
    </lineage>
</organism>
<keyword evidence="7" id="KW-0833">Ubl conjugation pathway</keyword>
<dbReference type="Pfam" id="PF00160">
    <property type="entry name" value="Pro_isomerase"/>
    <property type="match status" value="1"/>
</dbReference>
<evidence type="ECO:0000256" key="9">
    <source>
        <dbReference type="ARBA" id="ARBA00023235"/>
    </source>
</evidence>
<dbReference type="SUPFAM" id="SSF50891">
    <property type="entry name" value="Cyclophilin-like"/>
    <property type="match status" value="1"/>
</dbReference>
<proteinExistence type="inferred from homology"/>
<dbReference type="Gene3D" id="3.30.40.10">
    <property type="entry name" value="Zinc/RING finger domain, C3HC4 (zinc finger)"/>
    <property type="match status" value="1"/>
</dbReference>
<dbReference type="GO" id="GO:0061630">
    <property type="term" value="F:ubiquitin protein ligase activity"/>
    <property type="evidence" value="ECO:0007669"/>
    <property type="project" value="UniProtKB-EC"/>
</dbReference>
<feature type="region of interest" description="Disordered" evidence="11">
    <location>
        <begin position="549"/>
        <end position="589"/>
    </location>
</feature>
<dbReference type="Proteomes" id="UP001530293">
    <property type="component" value="Unassembled WGS sequence"/>
</dbReference>
<evidence type="ECO:0008006" key="16">
    <source>
        <dbReference type="Google" id="ProtNLM"/>
    </source>
</evidence>
<evidence type="ECO:0000256" key="10">
    <source>
        <dbReference type="ARBA" id="ARBA00023242"/>
    </source>
</evidence>
<keyword evidence="6" id="KW-0808">Transferase</keyword>
<feature type="region of interest" description="Disordered" evidence="11">
    <location>
        <begin position="368"/>
        <end position="390"/>
    </location>
</feature>
<dbReference type="InterPro" id="IPR013083">
    <property type="entry name" value="Znf_RING/FYVE/PHD"/>
</dbReference>
<keyword evidence="8" id="KW-0697">Rotamase</keyword>
<keyword evidence="15" id="KW-1185">Reference proteome</keyword>
<evidence type="ECO:0000256" key="4">
    <source>
        <dbReference type="ARBA" id="ARBA00004123"/>
    </source>
</evidence>
<dbReference type="Pfam" id="PF04564">
    <property type="entry name" value="U-box"/>
    <property type="match status" value="1"/>
</dbReference>
<dbReference type="PANTHER" id="PTHR45625:SF1">
    <property type="entry name" value="RING-TYPE E3 UBIQUITIN-PROTEIN LIGASE PPIL2"/>
    <property type="match status" value="1"/>
</dbReference>
<dbReference type="InterPro" id="IPR003613">
    <property type="entry name" value="Ubox_domain"/>
</dbReference>
<evidence type="ECO:0000313" key="14">
    <source>
        <dbReference type="EMBL" id="KAL3768805.1"/>
    </source>
</evidence>
<comment type="subcellular location">
    <subcellularLocation>
        <location evidence="4">Nucleus</location>
    </subcellularLocation>
</comment>
<dbReference type="GO" id="GO:0003755">
    <property type="term" value="F:peptidyl-prolyl cis-trans isomerase activity"/>
    <property type="evidence" value="ECO:0007669"/>
    <property type="project" value="UniProtKB-KW"/>
</dbReference>
<dbReference type="PANTHER" id="PTHR45625">
    <property type="entry name" value="PEPTIDYL-PROLYL CIS-TRANS ISOMERASE-RELATED"/>
    <property type="match status" value="1"/>
</dbReference>
<comment type="function">
    <text evidence="3">May catalyze the cis-trans isomerization of proline imidic peptide bonds in oligopeptides thereby assisting the folding of proteins. May also function as a chaperone, playing a role in intracellular transport of proteins. May also have a protein ubiquitin ligase activity acting as an E3 ubiquitin protein ligase or as a ubiquitin-ubiquitin ligase promoting elongation of ubiquitin chains on proteins.</text>
</comment>
<evidence type="ECO:0000256" key="3">
    <source>
        <dbReference type="ARBA" id="ARBA00003697"/>
    </source>
</evidence>
<evidence type="ECO:0000256" key="7">
    <source>
        <dbReference type="ARBA" id="ARBA00022786"/>
    </source>
</evidence>
<feature type="region of interest" description="Disordered" evidence="11">
    <location>
        <begin position="220"/>
        <end position="255"/>
    </location>
</feature>
<feature type="compositionally biased region" description="Basic and acidic residues" evidence="11">
    <location>
        <begin position="220"/>
        <end position="238"/>
    </location>
</feature>
<comment type="caution">
    <text evidence="14">The sequence shown here is derived from an EMBL/GenBank/DDBJ whole genome shotgun (WGS) entry which is preliminary data.</text>
</comment>
<evidence type="ECO:0000256" key="2">
    <source>
        <dbReference type="ARBA" id="ARBA00000971"/>
    </source>
</evidence>
<feature type="compositionally biased region" description="Basic and acidic residues" evidence="11">
    <location>
        <begin position="245"/>
        <end position="254"/>
    </location>
</feature>
<evidence type="ECO:0000256" key="11">
    <source>
        <dbReference type="SAM" id="MobiDB-lite"/>
    </source>
</evidence>
<reference evidence="14 15" key="1">
    <citation type="submission" date="2024-10" db="EMBL/GenBank/DDBJ databases">
        <title>Updated reference genomes for cyclostephanoid diatoms.</title>
        <authorList>
            <person name="Roberts W.R."/>
            <person name="Alverson A.J."/>
        </authorList>
    </citation>
    <scope>NUCLEOTIDE SEQUENCE [LARGE SCALE GENOMIC DNA]</scope>
    <source>
        <strain evidence="14 15">AJA232-27</strain>
    </source>
</reference>
<comment type="similarity">
    <text evidence="5">Belongs to the cyclophilin-type PPIase family. PPIL2 subfamily.</text>
</comment>
<accession>A0ABD3MY42</accession>
<dbReference type="InterPro" id="IPR002130">
    <property type="entry name" value="Cyclophilin-type_PPIase_dom"/>
</dbReference>
<keyword evidence="10" id="KW-0539">Nucleus</keyword>
<feature type="compositionally biased region" description="Basic and acidic residues" evidence="11">
    <location>
        <begin position="7"/>
        <end position="18"/>
    </location>
</feature>
<dbReference type="SMART" id="SM00504">
    <property type="entry name" value="Ubox"/>
    <property type="match status" value="1"/>
</dbReference>
<dbReference type="EMBL" id="JALLBG020000062">
    <property type="protein sequence ID" value="KAL3768805.1"/>
    <property type="molecule type" value="Genomic_DNA"/>
</dbReference>
<evidence type="ECO:0000256" key="6">
    <source>
        <dbReference type="ARBA" id="ARBA00022679"/>
    </source>
</evidence>
<dbReference type="InterPro" id="IPR029000">
    <property type="entry name" value="Cyclophilin-like_dom_sf"/>
</dbReference>
<keyword evidence="9" id="KW-0413">Isomerase</keyword>
<feature type="domain" description="U-box" evidence="13">
    <location>
        <begin position="38"/>
        <end position="112"/>
    </location>
</feature>
<dbReference type="SUPFAM" id="SSF57850">
    <property type="entry name" value="RING/U-box"/>
    <property type="match status" value="1"/>
</dbReference>
<dbReference type="Gene3D" id="2.40.100.10">
    <property type="entry name" value="Cyclophilin-like"/>
    <property type="match status" value="1"/>
</dbReference>
<sequence length="589" mass="65885">MPKRQKEKQYQSAREHRANQSLRSSSASSLSLAAGATRPLPFDCCALTLTPYTTPVCTPDGILFENAAITPHLLKHKMDPVTGRPMTTSDLIVLNMDKDESTGQWMCPVLNKPFTNRTKVVAIRDSANKNEANVYSYEAYYELNIKAKNYLDLVSGHKFDKDTDVIILQDVENAEHCQLRDIQNFSHIREMRKENVIRQQQSQQSGDNVRYSVTATRIMEKLDKEKRKRERAAEDQAKKLMKSSDNNDKDDASSEKPINIYTDELLTSFHQTSGKASGSLTSTTMDITRENNARLATQDEIIDSQCEQLRNLKKKGMIRMFTNKGAMDIELHCDIAPRTTMNFILLAKKGEYDGSEFHRSIPNFMIQGGKKSGVKKGSESQGSSIWDKPFPDEFDDRLTHTGSGIVSMANSGPGTNGRQFFITYKSCAHLNRKHTVFGKVVGGIEVLRRLEQVPTEDETDRPIETLKIESIEIIDNPVDEAFEIERMRIQKRKDEKKSSKESRVSYALGGNIKTSDALLPSSTSKAIVEDGSADNIPAIGKYFKVTKDKSKIQTTKSVNDGDDGVGTATAGSRLPPPPKKTTFGNFSGW</sequence>
<evidence type="ECO:0000256" key="5">
    <source>
        <dbReference type="ARBA" id="ARBA00007930"/>
    </source>
</evidence>